<dbReference type="STRING" id="695939.SAMN00790413_01621"/>
<dbReference type="GO" id="GO:0016787">
    <property type="term" value="F:hydrolase activity"/>
    <property type="evidence" value="ECO:0007669"/>
    <property type="project" value="UniProtKB-KW"/>
</dbReference>
<accession>A0A1W1VGV9</accession>
<dbReference type="SUPFAM" id="SSF52499">
    <property type="entry name" value="Isochorismatase-like hydrolases"/>
    <property type="match status" value="1"/>
</dbReference>
<reference evidence="3 4" key="1">
    <citation type="submission" date="2017-04" db="EMBL/GenBank/DDBJ databases">
        <authorList>
            <person name="Afonso C.L."/>
            <person name="Miller P.J."/>
            <person name="Scott M.A."/>
            <person name="Spackman E."/>
            <person name="Goraichik I."/>
            <person name="Dimitrov K.M."/>
            <person name="Suarez D.L."/>
            <person name="Swayne D.E."/>
        </authorList>
    </citation>
    <scope>NUCLEOTIDE SEQUENCE [LARGE SCALE GENOMIC DNA]</scope>
    <source>
        <strain evidence="3 4">KR-140</strain>
    </source>
</reference>
<protein>
    <submittedName>
        <fullName evidence="3">Nicotinamidase-related amidase</fullName>
    </submittedName>
</protein>
<dbReference type="InterPro" id="IPR050272">
    <property type="entry name" value="Isochorismatase-like_hydrls"/>
</dbReference>
<evidence type="ECO:0000313" key="4">
    <source>
        <dbReference type="Proteomes" id="UP000192582"/>
    </source>
</evidence>
<dbReference type="RefSeq" id="WP_084049051.1">
    <property type="nucleotide sequence ID" value="NZ_FWWU01000009.1"/>
</dbReference>
<keyword evidence="4" id="KW-1185">Reference proteome</keyword>
<evidence type="ECO:0000256" key="1">
    <source>
        <dbReference type="ARBA" id="ARBA00022801"/>
    </source>
</evidence>
<evidence type="ECO:0000259" key="2">
    <source>
        <dbReference type="Pfam" id="PF00857"/>
    </source>
</evidence>
<dbReference type="Gene3D" id="3.40.50.850">
    <property type="entry name" value="Isochorismatase-like"/>
    <property type="match status" value="1"/>
</dbReference>
<gene>
    <name evidence="3" type="ORF">SAMN00790413_01621</name>
</gene>
<proteinExistence type="predicted"/>
<organism evidence="3 4">
    <name type="scientific">Deinococcus hopiensis KR-140</name>
    <dbReference type="NCBI Taxonomy" id="695939"/>
    <lineage>
        <taxon>Bacteria</taxon>
        <taxon>Thermotogati</taxon>
        <taxon>Deinococcota</taxon>
        <taxon>Deinococci</taxon>
        <taxon>Deinococcales</taxon>
        <taxon>Deinococcaceae</taxon>
        <taxon>Deinococcus</taxon>
    </lineage>
</organism>
<dbReference type="CDD" id="cd00431">
    <property type="entry name" value="cysteine_hydrolases"/>
    <property type="match status" value="1"/>
</dbReference>
<dbReference type="EMBL" id="FWWU01000009">
    <property type="protein sequence ID" value="SMB92546.1"/>
    <property type="molecule type" value="Genomic_DNA"/>
</dbReference>
<evidence type="ECO:0000313" key="3">
    <source>
        <dbReference type="EMBL" id="SMB92546.1"/>
    </source>
</evidence>
<keyword evidence="1" id="KW-0378">Hydrolase</keyword>
<dbReference type="OrthoDB" id="9796485at2"/>
<dbReference type="AlphaFoldDB" id="A0A1W1VGV9"/>
<feature type="domain" description="Isochorismatase-like" evidence="2">
    <location>
        <begin position="10"/>
        <end position="182"/>
    </location>
</feature>
<dbReference type="InterPro" id="IPR036380">
    <property type="entry name" value="Isochorismatase-like_sf"/>
</dbReference>
<sequence>MPITSLDSQTALVLIDLQVGVLRMPTAHPSAEVLRNAVRLAEAFRHSGRPVVLVHVAFAPDGGDTLRPRADAPRIPSALPADFADFPAELGPESGDIVVTKHHWGAFYATDLDLQLRRRGVTGVVLAGISTSIGVESTAREAHDRAYNVTVAADATTDLHLPSHEHSLSVLFPRLAEVGRVDEIVSLLPQPVLQP</sequence>
<dbReference type="Pfam" id="PF00857">
    <property type="entry name" value="Isochorismatase"/>
    <property type="match status" value="1"/>
</dbReference>
<dbReference type="InterPro" id="IPR000868">
    <property type="entry name" value="Isochorismatase-like_dom"/>
</dbReference>
<dbReference type="PANTHER" id="PTHR43540:SF7">
    <property type="entry name" value="ISOCHORISMATASE FAMILY PROTEIN YECD"/>
    <property type="match status" value="1"/>
</dbReference>
<dbReference type="Proteomes" id="UP000192582">
    <property type="component" value="Unassembled WGS sequence"/>
</dbReference>
<name>A0A1W1VGV9_9DEIO</name>
<dbReference type="PANTHER" id="PTHR43540">
    <property type="entry name" value="PEROXYUREIDOACRYLATE/UREIDOACRYLATE AMIDOHYDROLASE-RELATED"/>
    <property type="match status" value="1"/>
</dbReference>